<reference evidence="2 4" key="1">
    <citation type="submission" date="2018-06" db="EMBL/GenBank/DDBJ databases">
        <authorList>
            <consortium name="Pathogen Informatics"/>
            <person name="Doyle S."/>
        </authorList>
    </citation>
    <scope>NUCLEOTIDE SEQUENCE [LARGE SCALE GENOMIC DNA]</scope>
    <source>
        <strain evidence="2 4">NCTC11159</strain>
    </source>
</reference>
<feature type="transmembrane region" description="Helical" evidence="1">
    <location>
        <begin position="12"/>
        <end position="31"/>
    </location>
</feature>
<protein>
    <submittedName>
        <fullName evidence="2">Uncharacterized protein</fullName>
    </submittedName>
</protein>
<feature type="transmembrane region" description="Helical" evidence="1">
    <location>
        <begin position="74"/>
        <end position="93"/>
    </location>
</feature>
<dbReference type="Proteomes" id="UP000295794">
    <property type="component" value="Unassembled WGS sequence"/>
</dbReference>
<dbReference type="Proteomes" id="UP000255108">
    <property type="component" value="Unassembled WGS sequence"/>
</dbReference>
<organism evidence="2 4">
    <name type="scientific">Iodobacter fluviatilis</name>
    <dbReference type="NCBI Taxonomy" id="537"/>
    <lineage>
        <taxon>Bacteria</taxon>
        <taxon>Pseudomonadati</taxon>
        <taxon>Pseudomonadota</taxon>
        <taxon>Betaproteobacteria</taxon>
        <taxon>Neisseriales</taxon>
        <taxon>Chitinibacteraceae</taxon>
        <taxon>Iodobacter</taxon>
    </lineage>
</organism>
<keyword evidence="1" id="KW-0472">Membrane</keyword>
<dbReference type="EMBL" id="UGHR01000001">
    <property type="protein sequence ID" value="STQ89570.1"/>
    <property type="molecule type" value="Genomic_DNA"/>
</dbReference>
<evidence type="ECO:0000313" key="4">
    <source>
        <dbReference type="Proteomes" id="UP000255108"/>
    </source>
</evidence>
<keyword evidence="1" id="KW-0812">Transmembrane</keyword>
<accession>A0A377Q4C2</accession>
<dbReference type="OrthoDB" id="9914857at2"/>
<evidence type="ECO:0000313" key="2">
    <source>
        <dbReference type="EMBL" id="STQ89570.1"/>
    </source>
</evidence>
<dbReference type="AlphaFoldDB" id="A0A377Q4C2"/>
<gene>
    <name evidence="3" type="ORF">EV682_101577</name>
    <name evidence="2" type="ORF">NCTC11159_00595</name>
</gene>
<name>A0A377Q4C2_9NEIS</name>
<feature type="transmembrane region" description="Helical" evidence="1">
    <location>
        <begin position="43"/>
        <end position="62"/>
    </location>
</feature>
<keyword evidence="5" id="KW-1185">Reference proteome</keyword>
<sequence length="138" mass="15929">MQHLPTSQSHKIGIFLSAFLLAMLMIYWPDIFLYAKVVKNPSWVYSFDPMLIIFLTLIPALATADNWRQGINNIVLLSMLITLIPITIYVSRYGPPDQYLFKNLLFQYVWIFLTSFLIPISSGIIVRLAFDNLISKVK</sequence>
<proteinExistence type="predicted"/>
<evidence type="ECO:0000313" key="3">
    <source>
        <dbReference type="EMBL" id="TCU90543.1"/>
    </source>
</evidence>
<dbReference type="EMBL" id="SMBT01000001">
    <property type="protein sequence ID" value="TCU90543.1"/>
    <property type="molecule type" value="Genomic_DNA"/>
</dbReference>
<feature type="transmembrane region" description="Helical" evidence="1">
    <location>
        <begin position="105"/>
        <end position="130"/>
    </location>
</feature>
<keyword evidence="1" id="KW-1133">Transmembrane helix</keyword>
<evidence type="ECO:0000256" key="1">
    <source>
        <dbReference type="SAM" id="Phobius"/>
    </source>
</evidence>
<dbReference type="RefSeq" id="WP_132038602.1">
    <property type="nucleotide sequence ID" value="NZ_CAWOLO010000001.1"/>
</dbReference>
<evidence type="ECO:0000313" key="5">
    <source>
        <dbReference type="Proteomes" id="UP000295794"/>
    </source>
</evidence>
<reference evidence="3 5" key="2">
    <citation type="submission" date="2019-03" db="EMBL/GenBank/DDBJ databases">
        <title>Genomic Encyclopedia of Type Strains, Phase IV (KMG-IV): sequencing the most valuable type-strain genomes for metagenomic binning, comparative biology and taxonomic classification.</title>
        <authorList>
            <person name="Goeker M."/>
        </authorList>
    </citation>
    <scope>NUCLEOTIDE SEQUENCE [LARGE SCALE GENOMIC DNA]</scope>
    <source>
        <strain evidence="3 5">DSM 3764</strain>
    </source>
</reference>